<dbReference type="SUPFAM" id="SSF53098">
    <property type="entry name" value="Ribonuclease H-like"/>
    <property type="match status" value="1"/>
</dbReference>
<dbReference type="InterPro" id="IPR001584">
    <property type="entry name" value="Integrase_cat-core"/>
</dbReference>
<organism evidence="3 4">
    <name type="scientific">Persicobacter diffluens</name>
    <dbReference type="NCBI Taxonomy" id="981"/>
    <lineage>
        <taxon>Bacteria</taxon>
        <taxon>Pseudomonadati</taxon>
        <taxon>Bacteroidota</taxon>
        <taxon>Cytophagia</taxon>
        <taxon>Cytophagales</taxon>
        <taxon>Persicobacteraceae</taxon>
        <taxon>Persicobacter</taxon>
    </lineage>
</organism>
<dbReference type="Pfam" id="PF22483">
    <property type="entry name" value="Mu-transpos_C_2"/>
    <property type="match status" value="1"/>
</dbReference>
<evidence type="ECO:0000256" key="1">
    <source>
        <dbReference type="ARBA" id="ARBA00009277"/>
    </source>
</evidence>
<dbReference type="PANTHER" id="PTHR35004:SF7">
    <property type="entry name" value="INTEGRASE PROTEIN"/>
    <property type="match status" value="1"/>
</dbReference>
<dbReference type="InterPro" id="IPR012337">
    <property type="entry name" value="RNaseH-like_sf"/>
</dbReference>
<dbReference type="PANTHER" id="PTHR35004">
    <property type="entry name" value="TRANSPOSASE RV3428C-RELATED"/>
    <property type="match status" value="1"/>
</dbReference>
<evidence type="ECO:0000313" key="3">
    <source>
        <dbReference type="EMBL" id="GJM64869.1"/>
    </source>
</evidence>
<dbReference type="InterPro" id="IPR036397">
    <property type="entry name" value="RNaseH_sf"/>
</dbReference>
<dbReference type="GO" id="GO:0003676">
    <property type="term" value="F:nucleic acid binding"/>
    <property type="evidence" value="ECO:0007669"/>
    <property type="project" value="InterPro"/>
</dbReference>
<feature type="domain" description="Integrase catalytic" evidence="2">
    <location>
        <begin position="140"/>
        <end position="320"/>
    </location>
</feature>
<reference evidence="3 4" key="1">
    <citation type="submission" date="2021-12" db="EMBL/GenBank/DDBJ databases">
        <title>Genome sequencing of bacteria with rrn-lacking chromosome and rrn-plasmid.</title>
        <authorList>
            <person name="Anda M."/>
            <person name="Iwasaki W."/>
        </authorList>
    </citation>
    <scope>NUCLEOTIDE SEQUENCE [LARGE SCALE GENOMIC DNA]</scope>
    <source>
        <strain evidence="3 4">NBRC 15940</strain>
    </source>
</reference>
<dbReference type="EMBL" id="BQKE01000007">
    <property type="protein sequence ID" value="GJM64869.1"/>
    <property type="molecule type" value="Genomic_DNA"/>
</dbReference>
<protein>
    <recommendedName>
        <fullName evidence="2">Integrase catalytic domain-containing protein</fullName>
    </recommendedName>
</protein>
<dbReference type="RefSeq" id="WP_338239919.1">
    <property type="nucleotide sequence ID" value="NZ_BQKE01000007.1"/>
</dbReference>
<dbReference type="NCBIfam" id="NF033546">
    <property type="entry name" value="transpos_IS21"/>
    <property type="match status" value="1"/>
</dbReference>
<dbReference type="PROSITE" id="PS50994">
    <property type="entry name" value="INTEGRASE"/>
    <property type="match status" value="1"/>
</dbReference>
<dbReference type="Gene3D" id="3.30.420.10">
    <property type="entry name" value="Ribonuclease H-like superfamily/Ribonuclease H"/>
    <property type="match status" value="1"/>
</dbReference>
<comment type="similarity">
    <text evidence="1">Belongs to the transposase IS21/IS408/IS1162 family.</text>
</comment>
<evidence type="ECO:0000313" key="4">
    <source>
        <dbReference type="Proteomes" id="UP001310022"/>
    </source>
</evidence>
<dbReference type="InterPro" id="IPR054353">
    <property type="entry name" value="IstA-like_C"/>
</dbReference>
<accession>A0AAN5AMX0</accession>
<proteinExistence type="inferred from homology"/>
<dbReference type="AlphaFoldDB" id="A0AAN5AMX0"/>
<gene>
    <name evidence="3" type="ORF">PEDI_54210</name>
</gene>
<sequence length="364" mass="42668">MNTKQEILLRKYRDHQSQRTIVKELKVGRRTVRKYLQEFEELRPQHNDFQSALRASLAIHPKYDSSNRTNSKLTDKVIARIESLLEENDRRQGLGLKKQLLKAVDIHECLESEGYSISYSSVCAYLQKKKANRRNEAYIRQQISAGSMTEFDWGEIKLEIDGKLRVIQMAVFTSGFSNHRFAYLFNRQDSIAFQEAHVRYFANVEGVYREVVYDNMRVAVKSFISKTEKEPSEALVNLKAHYGFSHRFCNVRKGNEKGKVERSVEYVRRKSFAGKISFKSLEEANEYLQVELDKINNRRLTEKEESAKELLELERDYLLDHSGGFHCFEREEVRVDKYATVCYKTNRYSVPDHLVGKFITLEVT</sequence>
<comment type="caution">
    <text evidence="3">The sequence shown here is derived from an EMBL/GenBank/DDBJ whole genome shotgun (WGS) entry which is preliminary data.</text>
</comment>
<dbReference type="GO" id="GO:0015074">
    <property type="term" value="P:DNA integration"/>
    <property type="evidence" value="ECO:0007669"/>
    <property type="project" value="InterPro"/>
</dbReference>
<keyword evidence="4" id="KW-1185">Reference proteome</keyword>
<evidence type="ECO:0000259" key="2">
    <source>
        <dbReference type="PROSITE" id="PS50994"/>
    </source>
</evidence>
<name>A0AAN5AMX0_9BACT</name>
<dbReference type="Proteomes" id="UP001310022">
    <property type="component" value="Unassembled WGS sequence"/>
</dbReference>